<comment type="caution">
    <text evidence="3">The sequence shown here is derived from an EMBL/GenBank/DDBJ whole genome shotgun (WGS) entry which is preliminary data.</text>
</comment>
<dbReference type="Pfam" id="PF02350">
    <property type="entry name" value="Epimerase_2"/>
    <property type="match status" value="1"/>
</dbReference>
<dbReference type="AlphaFoldDB" id="A0A1G2S5L8"/>
<accession>A0A1G2S5L8</accession>
<dbReference type="InterPro" id="IPR003331">
    <property type="entry name" value="UDP_GlcNAc_Epimerase_2_dom"/>
</dbReference>
<dbReference type="PANTHER" id="PTHR43174">
    <property type="entry name" value="UDP-N-ACETYLGLUCOSAMINE 2-EPIMERASE"/>
    <property type="match status" value="1"/>
</dbReference>
<dbReference type="Gene3D" id="3.40.50.2000">
    <property type="entry name" value="Glycogen Phosphorylase B"/>
    <property type="match status" value="2"/>
</dbReference>
<evidence type="ECO:0000256" key="1">
    <source>
        <dbReference type="RuleBase" id="RU003513"/>
    </source>
</evidence>
<gene>
    <name evidence="3" type="ORF">A3D51_03560</name>
</gene>
<keyword evidence="1" id="KW-0413">Isomerase</keyword>
<sequence>MKTKGNIMIIAGARPNFMKVAPLCHELKRLKIPYSLVNTGQHFTREMSDDLLKEFGVKPHYTINPPHTSAVAQFSVIVAELGKIFEKEKPSFVLVVGDVNSTLAGAIVANKMGIPLAHIEAGLRSFNRKMPEEINRIIVDQISDILFVTEENGVENLMKEKVNGKVYFVGNIMIDTLKMFLPEVQKTNEEFYFCTLHRAENVDDKERFMGILDALEIIAKDNQIYLPLHPRTEKMAKRFMLMTRMKKIFSLLPPLSYKESLFYQKNAKLVLTDSGGVQEETSFLGTPCITLREETERPITVTHGTNVVAGARKAGILKVYAKCKLSKQKTALPLWDGKTAKRILRIITNFK</sequence>
<evidence type="ECO:0000259" key="2">
    <source>
        <dbReference type="Pfam" id="PF02350"/>
    </source>
</evidence>
<dbReference type="Proteomes" id="UP000179118">
    <property type="component" value="Unassembled WGS sequence"/>
</dbReference>
<feature type="domain" description="UDP-N-acetylglucosamine 2-epimerase" evidence="2">
    <location>
        <begin position="31"/>
        <end position="347"/>
    </location>
</feature>
<evidence type="ECO:0000313" key="4">
    <source>
        <dbReference type="Proteomes" id="UP000179118"/>
    </source>
</evidence>
<dbReference type="InterPro" id="IPR029767">
    <property type="entry name" value="WecB-like"/>
</dbReference>
<dbReference type="PANTHER" id="PTHR43174:SF1">
    <property type="entry name" value="UDP-N-ACETYLGLUCOSAMINE 2-EPIMERASE"/>
    <property type="match status" value="1"/>
</dbReference>
<organism evidence="3 4">
    <name type="scientific">Candidatus Yonathbacteria bacterium RIFCSPHIGHO2_02_FULL_44_14</name>
    <dbReference type="NCBI Taxonomy" id="1802724"/>
    <lineage>
        <taxon>Bacteria</taxon>
        <taxon>Candidatus Yonathiibacteriota</taxon>
    </lineage>
</organism>
<protein>
    <submittedName>
        <fullName evidence="3">UDP-N-acetylglucosamine 2-epimerase</fullName>
    </submittedName>
</protein>
<comment type="similarity">
    <text evidence="1">Belongs to the UDP-N-acetylglucosamine 2-epimerase family.</text>
</comment>
<dbReference type="EMBL" id="MHUT01000022">
    <property type="protein sequence ID" value="OHA80366.1"/>
    <property type="molecule type" value="Genomic_DNA"/>
</dbReference>
<evidence type="ECO:0000313" key="3">
    <source>
        <dbReference type="EMBL" id="OHA80366.1"/>
    </source>
</evidence>
<dbReference type="GO" id="GO:0016853">
    <property type="term" value="F:isomerase activity"/>
    <property type="evidence" value="ECO:0007669"/>
    <property type="project" value="UniProtKB-KW"/>
</dbReference>
<name>A0A1G2S5L8_9BACT</name>
<dbReference type="NCBIfam" id="TIGR00236">
    <property type="entry name" value="wecB"/>
    <property type="match status" value="1"/>
</dbReference>
<dbReference type="CDD" id="cd03786">
    <property type="entry name" value="GTB_UDP-GlcNAc_2-Epimerase"/>
    <property type="match status" value="1"/>
</dbReference>
<proteinExistence type="inferred from homology"/>
<reference evidence="3 4" key="1">
    <citation type="journal article" date="2016" name="Nat. Commun.">
        <title>Thousands of microbial genomes shed light on interconnected biogeochemical processes in an aquifer system.</title>
        <authorList>
            <person name="Anantharaman K."/>
            <person name="Brown C.T."/>
            <person name="Hug L.A."/>
            <person name="Sharon I."/>
            <person name="Castelle C.J."/>
            <person name="Probst A.J."/>
            <person name="Thomas B.C."/>
            <person name="Singh A."/>
            <person name="Wilkins M.J."/>
            <person name="Karaoz U."/>
            <person name="Brodie E.L."/>
            <person name="Williams K.H."/>
            <person name="Hubbard S.S."/>
            <person name="Banfield J.F."/>
        </authorList>
    </citation>
    <scope>NUCLEOTIDE SEQUENCE [LARGE SCALE GENOMIC DNA]</scope>
</reference>
<dbReference type="SUPFAM" id="SSF53756">
    <property type="entry name" value="UDP-Glycosyltransferase/glycogen phosphorylase"/>
    <property type="match status" value="1"/>
</dbReference>